<sequence length="104" mass="11711">MSVSIKASFFKECYWESIFLPIFLECPSVSMEKFALHRKMEMTPSRGDTSVYSTSPITRCWHSQTIWCLTILRASQRVPVQSALHISAGLIDGSSLSNIAHTAR</sequence>
<evidence type="ECO:0000313" key="1">
    <source>
        <dbReference type="EMBL" id="SJL11921.1"/>
    </source>
</evidence>
<gene>
    <name evidence="1" type="ORF">ARMOST_15335</name>
</gene>
<dbReference type="AlphaFoldDB" id="A0A284RT29"/>
<organism evidence="1 2">
    <name type="scientific">Armillaria ostoyae</name>
    <name type="common">Armillaria root rot fungus</name>
    <dbReference type="NCBI Taxonomy" id="47428"/>
    <lineage>
        <taxon>Eukaryota</taxon>
        <taxon>Fungi</taxon>
        <taxon>Dikarya</taxon>
        <taxon>Basidiomycota</taxon>
        <taxon>Agaricomycotina</taxon>
        <taxon>Agaricomycetes</taxon>
        <taxon>Agaricomycetidae</taxon>
        <taxon>Agaricales</taxon>
        <taxon>Marasmiineae</taxon>
        <taxon>Physalacriaceae</taxon>
        <taxon>Armillaria</taxon>
    </lineage>
</organism>
<dbReference type="Proteomes" id="UP000219338">
    <property type="component" value="Unassembled WGS sequence"/>
</dbReference>
<dbReference type="EMBL" id="FUEG01000015">
    <property type="protein sequence ID" value="SJL11921.1"/>
    <property type="molecule type" value="Genomic_DNA"/>
</dbReference>
<keyword evidence="2" id="KW-1185">Reference proteome</keyword>
<protein>
    <submittedName>
        <fullName evidence="1">Uncharacterized protein</fullName>
    </submittedName>
</protein>
<reference evidence="2" key="1">
    <citation type="journal article" date="2017" name="Nat. Ecol. Evol.">
        <title>Genome expansion and lineage-specific genetic innovations in the forest pathogenic fungi Armillaria.</title>
        <authorList>
            <person name="Sipos G."/>
            <person name="Prasanna A.N."/>
            <person name="Walter M.C."/>
            <person name="O'Connor E."/>
            <person name="Balint B."/>
            <person name="Krizsan K."/>
            <person name="Kiss B."/>
            <person name="Hess J."/>
            <person name="Varga T."/>
            <person name="Slot J."/>
            <person name="Riley R."/>
            <person name="Boka B."/>
            <person name="Rigling D."/>
            <person name="Barry K."/>
            <person name="Lee J."/>
            <person name="Mihaltcheva S."/>
            <person name="LaButti K."/>
            <person name="Lipzen A."/>
            <person name="Waldron R."/>
            <person name="Moloney N.M."/>
            <person name="Sperisen C."/>
            <person name="Kredics L."/>
            <person name="Vagvoelgyi C."/>
            <person name="Patrignani A."/>
            <person name="Fitzpatrick D."/>
            <person name="Nagy I."/>
            <person name="Doyle S."/>
            <person name="Anderson J.B."/>
            <person name="Grigoriev I.V."/>
            <person name="Gueldener U."/>
            <person name="Muensterkoetter M."/>
            <person name="Nagy L.G."/>
        </authorList>
    </citation>
    <scope>NUCLEOTIDE SEQUENCE [LARGE SCALE GENOMIC DNA]</scope>
    <source>
        <strain evidence="2">C18/9</strain>
    </source>
</reference>
<evidence type="ECO:0000313" key="2">
    <source>
        <dbReference type="Proteomes" id="UP000219338"/>
    </source>
</evidence>
<name>A0A284RT29_ARMOS</name>
<proteinExistence type="predicted"/>
<accession>A0A284RT29</accession>